<name>D7TS24_VITVI</name>
<feature type="domain" description="UCH catalytic" evidence="3">
    <location>
        <begin position="1"/>
        <end position="82"/>
    </location>
</feature>
<dbReference type="EMBL" id="FN596152">
    <property type="protein sequence ID" value="CBI33300.3"/>
    <property type="molecule type" value="Genomic_DNA"/>
</dbReference>
<evidence type="ECO:0000313" key="4">
    <source>
        <dbReference type="EMBL" id="CBI33300.3"/>
    </source>
</evidence>
<dbReference type="STRING" id="29760.D7TS24"/>
<protein>
    <recommendedName>
        <fullName evidence="3">UCH catalytic domain-containing protein</fullName>
    </recommendedName>
</protein>
<sequence length="82" mass="9182">MRQTVGNACGTIGLLHAIGNVTSEIKLGNFSLFSFPWQLFMLLFMDDLSHAFIMYDIFASYSYGFSCVGKLYVIITEGKLLN</sequence>
<dbReference type="Pfam" id="PF01088">
    <property type="entry name" value="Peptidase_C12"/>
    <property type="match status" value="1"/>
</dbReference>
<dbReference type="InterPro" id="IPR001578">
    <property type="entry name" value="Peptidase_C12_UCH"/>
</dbReference>
<keyword evidence="5" id="KW-1185">Reference proteome</keyword>
<reference evidence="5" key="1">
    <citation type="journal article" date="2007" name="Nature">
        <title>The grapevine genome sequence suggests ancestral hexaploidization in major angiosperm phyla.</title>
        <authorList>
            <consortium name="The French-Italian Public Consortium for Grapevine Genome Characterization."/>
            <person name="Jaillon O."/>
            <person name="Aury J.-M."/>
            <person name="Noel B."/>
            <person name="Policriti A."/>
            <person name="Clepet C."/>
            <person name="Casagrande A."/>
            <person name="Choisne N."/>
            <person name="Aubourg S."/>
            <person name="Vitulo N."/>
            <person name="Jubin C."/>
            <person name="Vezzi A."/>
            <person name="Legeai F."/>
            <person name="Hugueney P."/>
            <person name="Dasilva C."/>
            <person name="Horner D."/>
            <person name="Mica E."/>
            <person name="Jublot D."/>
            <person name="Poulain J."/>
            <person name="Bruyere C."/>
            <person name="Billault A."/>
            <person name="Segurens B."/>
            <person name="Gouyvenoux M."/>
            <person name="Ugarte E."/>
            <person name="Cattonaro F."/>
            <person name="Anthouard V."/>
            <person name="Vico V."/>
            <person name="Del Fabbro C."/>
            <person name="Alaux M."/>
            <person name="Di Gaspero G."/>
            <person name="Dumas V."/>
            <person name="Felice N."/>
            <person name="Paillard S."/>
            <person name="Juman I."/>
            <person name="Moroldo M."/>
            <person name="Scalabrin S."/>
            <person name="Canaguier A."/>
            <person name="Le Clainche I."/>
            <person name="Malacrida G."/>
            <person name="Durand E."/>
            <person name="Pesole G."/>
            <person name="Laucou V."/>
            <person name="Chatelet P."/>
            <person name="Merdinoglu D."/>
            <person name="Delledonne M."/>
            <person name="Pezzotti M."/>
            <person name="Lecharny A."/>
            <person name="Scarpelli C."/>
            <person name="Artiguenave F."/>
            <person name="Pe M.E."/>
            <person name="Valle G."/>
            <person name="Morgante M."/>
            <person name="Caboche M."/>
            <person name="Adam-Blondon A.-F."/>
            <person name="Weissenbach J."/>
            <person name="Quetier F."/>
            <person name="Wincker P."/>
        </authorList>
    </citation>
    <scope>NUCLEOTIDE SEQUENCE [LARGE SCALE GENOMIC DNA]</scope>
    <source>
        <strain evidence="5">cv. Pinot noir / PN40024</strain>
    </source>
</reference>
<keyword evidence="2" id="KW-0812">Transmembrane</keyword>
<dbReference type="SUPFAM" id="SSF54001">
    <property type="entry name" value="Cysteine proteinases"/>
    <property type="match status" value="1"/>
</dbReference>
<dbReference type="HOGENOM" id="CLU_2563106_0_0_1"/>
<dbReference type="Proteomes" id="UP000009183">
    <property type="component" value="Unassembled WGS sequence, unordered"/>
</dbReference>
<dbReference type="InterPro" id="IPR038765">
    <property type="entry name" value="Papain-like_cys_pep_sf"/>
</dbReference>
<dbReference type="InParanoid" id="D7TS24"/>
<dbReference type="GO" id="GO:0006511">
    <property type="term" value="P:ubiquitin-dependent protein catabolic process"/>
    <property type="evidence" value="ECO:0007669"/>
    <property type="project" value="InterPro"/>
</dbReference>
<comment type="caution">
    <text evidence="1">Lacks conserved residue(s) required for the propagation of feature annotation.</text>
</comment>
<proteinExistence type="inferred from homology"/>
<accession>D7TS24</accession>
<dbReference type="GO" id="GO:0004843">
    <property type="term" value="F:cysteine-type deubiquitinase activity"/>
    <property type="evidence" value="ECO:0007669"/>
    <property type="project" value="InterPro"/>
</dbReference>
<dbReference type="MEROPS" id="C12.A03"/>
<evidence type="ECO:0000313" key="5">
    <source>
        <dbReference type="Proteomes" id="UP000009183"/>
    </source>
</evidence>
<evidence type="ECO:0000256" key="2">
    <source>
        <dbReference type="SAM" id="Phobius"/>
    </source>
</evidence>
<dbReference type="PaxDb" id="29760-VIT_00s1914g00010.t01"/>
<feature type="transmembrane region" description="Helical" evidence="2">
    <location>
        <begin position="52"/>
        <end position="75"/>
    </location>
</feature>
<keyword evidence="2" id="KW-0472">Membrane</keyword>
<evidence type="ECO:0000256" key="1">
    <source>
        <dbReference type="PROSITE-ProRule" id="PRU01393"/>
    </source>
</evidence>
<organism evidence="4 5">
    <name type="scientific">Vitis vinifera</name>
    <name type="common">Grape</name>
    <dbReference type="NCBI Taxonomy" id="29760"/>
    <lineage>
        <taxon>Eukaryota</taxon>
        <taxon>Viridiplantae</taxon>
        <taxon>Streptophyta</taxon>
        <taxon>Embryophyta</taxon>
        <taxon>Tracheophyta</taxon>
        <taxon>Spermatophyta</taxon>
        <taxon>Magnoliopsida</taxon>
        <taxon>eudicotyledons</taxon>
        <taxon>Gunneridae</taxon>
        <taxon>Pentapetalae</taxon>
        <taxon>rosids</taxon>
        <taxon>Vitales</taxon>
        <taxon>Vitaceae</taxon>
        <taxon>Viteae</taxon>
        <taxon>Vitis</taxon>
    </lineage>
</organism>
<dbReference type="AlphaFoldDB" id="D7TS24"/>
<gene>
    <name evidence="4" type="ORF">VIT_00s1914g00010</name>
</gene>
<comment type="similarity">
    <text evidence="1">Belongs to the peptidase C12 family.</text>
</comment>
<evidence type="ECO:0000259" key="3">
    <source>
        <dbReference type="PROSITE" id="PS52048"/>
    </source>
</evidence>
<keyword evidence="2" id="KW-1133">Transmembrane helix</keyword>
<dbReference type="Gene3D" id="1.10.418.80">
    <property type="entry name" value="Ubiquitin carboxyl-terminal hydrolase, domain 1"/>
    <property type="match status" value="1"/>
</dbReference>
<dbReference type="PROSITE" id="PS52048">
    <property type="entry name" value="UCH_DOMAIN"/>
    <property type="match status" value="1"/>
</dbReference>